<dbReference type="SUPFAM" id="SSF52540">
    <property type="entry name" value="P-loop containing nucleoside triphosphate hydrolases"/>
    <property type="match status" value="1"/>
</dbReference>
<evidence type="ECO:0000259" key="7">
    <source>
        <dbReference type="PROSITE" id="PS50045"/>
    </source>
</evidence>
<dbReference type="InterPro" id="IPR025944">
    <property type="entry name" value="Sigma_54_int_dom_CS"/>
</dbReference>
<evidence type="ECO:0000256" key="5">
    <source>
        <dbReference type="ARBA" id="ARBA00023163"/>
    </source>
</evidence>
<dbReference type="InterPro" id="IPR002078">
    <property type="entry name" value="Sigma_54_int"/>
</dbReference>
<reference evidence="10 11" key="1">
    <citation type="submission" date="2016-11" db="EMBL/GenBank/DDBJ databases">
        <authorList>
            <person name="Jaros S."/>
            <person name="Januszkiewicz K."/>
            <person name="Wedrychowicz H."/>
        </authorList>
    </citation>
    <scope>NUCLEOTIDE SEQUENCE [LARGE SCALE GENOMIC DNA]</scope>
    <source>
        <strain evidence="10 11">DSM 44666</strain>
    </source>
</reference>
<evidence type="ECO:0000256" key="3">
    <source>
        <dbReference type="ARBA" id="ARBA00022840"/>
    </source>
</evidence>
<dbReference type="InterPro" id="IPR003593">
    <property type="entry name" value="AAA+_ATPase"/>
</dbReference>
<dbReference type="PANTHER" id="PTHR32071">
    <property type="entry name" value="TRANSCRIPTIONAL REGULATORY PROTEIN"/>
    <property type="match status" value="1"/>
</dbReference>
<keyword evidence="3" id="KW-0067">ATP-binding</keyword>
<keyword evidence="2" id="KW-0058">Aromatic hydrocarbons catabolism</keyword>
<dbReference type="Gene3D" id="1.10.10.60">
    <property type="entry name" value="Homeodomain-like"/>
    <property type="match status" value="1"/>
</dbReference>
<evidence type="ECO:0000256" key="2">
    <source>
        <dbReference type="ARBA" id="ARBA00022797"/>
    </source>
</evidence>
<feature type="domain" description="PAC" evidence="9">
    <location>
        <begin position="77"/>
        <end position="129"/>
    </location>
</feature>
<evidence type="ECO:0000256" key="1">
    <source>
        <dbReference type="ARBA" id="ARBA00022741"/>
    </source>
</evidence>
<evidence type="ECO:0000313" key="11">
    <source>
        <dbReference type="Proteomes" id="UP000184476"/>
    </source>
</evidence>
<dbReference type="PROSITE" id="PS50045">
    <property type="entry name" value="SIGMA54_INTERACT_4"/>
    <property type="match status" value="1"/>
</dbReference>
<dbReference type="OrthoDB" id="9771372at2"/>
<dbReference type="NCBIfam" id="TIGR00229">
    <property type="entry name" value="sensory_box"/>
    <property type="match status" value="1"/>
</dbReference>
<dbReference type="SMART" id="SM00091">
    <property type="entry name" value="PAS"/>
    <property type="match status" value="1"/>
</dbReference>
<dbReference type="Pfam" id="PF13426">
    <property type="entry name" value="PAS_9"/>
    <property type="match status" value="1"/>
</dbReference>
<dbReference type="SUPFAM" id="SSF46689">
    <property type="entry name" value="Homeodomain-like"/>
    <property type="match status" value="1"/>
</dbReference>
<dbReference type="GO" id="GO:0005524">
    <property type="term" value="F:ATP binding"/>
    <property type="evidence" value="ECO:0007669"/>
    <property type="project" value="UniProtKB-KW"/>
</dbReference>
<keyword evidence="4" id="KW-0805">Transcription regulation</keyword>
<keyword evidence="1" id="KW-0547">Nucleotide-binding</keyword>
<dbReference type="Gene3D" id="3.40.50.300">
    <property type="entry name" value="P-loop containing nucleotide triphosphate hydrolases"/>
    <property type="match status" value="1"/>
</dbReference>
<dbReference type="InterPro" id="IPR000014">
    <property type="entry name" value="PAS"/>
</dbReference>
<name>A0A1M4V3I5_9BACL</name>
<dbReference type="SUPFAM" id="SSF55785">
    <property type="entry name" value="PYP-like sensor domain (PAS domain)"/>
    <property type="match status" value="1"/>
</dbReference>
<keyword evidence="11" id="KW-1185">Reference proteome</keyword>
<proteinExistence type="predicted"/>
<dbReference type="EMBL" id="FQVL01000002">
    <property type="protein sequence ID" value="SHE63551.1"/>
    <property type="molecule type" value="Genomic_DNA"/>
</dbReference>
<dbReference type="InterPro" id="IPR025662">
    <property type="entry name" value="Sigma_54_int_dom_ATP-bd_1"/>
</dbReference>
<dbReference type="InterPro" id="IPR027417">
    <property type="entry name" value="P-loop_NTPase"/>
</dbReference>
<dbReference type="Pfam" id="PF25601">
    <property type="entry name" value="AAA_lid_14"/>
    <property type="match status" value="1"/>
</dbReference>
<feature type="domain" description="Sigma-54 factor interaction" evidence="7">
    <location>
        <begin position="154"/>
        <end position="383"/>
    </location>
</feature>
<accession>A0A1M4V3I5</accession>
<dbReference type="InterPro" id="IPR009057">
    <property type="entry name" value="Homeodomain-like_sf"/>
</dbReference>
<dbReference type="InterPro" id="IPR000700">
    <property type="entry name" value="PAS-assoc_C"/>
</dbReference>
<dbReference type="AlphaFoldDB" id="A0A1M4V3I5"/>
<feature type="domain" description="PAS" evidence="8">
    <location>
        <begin position="10"/>
        <end position="61"/>
    </location>
</feature>
<dbReference type="PROSITE" id="PS50113">
    <property type="entry name" value="PAC"/>
    <property type="match status" value="1"/>
</dbReference>
<dbReference type="STRING" id="112248.SAMN05444392_102152"/>
<organism evidence="10 11">
    <name type="scientific">Seinonella peptonophila</name>
    <dbReference type="NCBI Taxonomy" id="112248"/>
    <lineage>
        <taxon>Bacteria</taxon>
        <taxon>Bacillati</taxon>
        <taxon>Bacillota</taxon>
        <taxon>Bacilli</taxon>
        <taxon>Bacillales</taxon>
        <taxon>Thermoactinomycetaceae</taxon>
        <taxon>Seinonella</taxon>
    </lineage>
</organism>
<dbReference type="Gene3D" id="1.10.8.60">
    <property type="match status" value="1"/>
</dbReference>
<gene>
    <name evidence="10" type="ORF">SAMN05444392_102152</name>
</gene>
<dbReference type="PROSITE" id="PS00675">
    <property type="entry name" value="SIGMA54_INTERACT_1"/>
    <property type="match status" value="1"/>
</dbReference>
<dbReference type="PANTHER" id="PTHR32071:SF57">
    <property type="entry name" value="C4-DICARBOXYLATE TRANSPORT TRANSCRIPTIONAL REGULATORY PROTEIN DCTD"/>
    <property type="match status" value="1"/>
</dbReference>
<evidence type="ECO:0000256" key="4">
    <source>
        <dbReference type="ARBA" id="ARBA00023015"/>
    </source>
</evidence>
<dbReference type="GO" id="GO:0003677">
    <property type="term" value="F:DNA binding"/>
    <property type="evidence" value="ECO:0007669"/>
    <property type="project" value="UniProtKB-KW"/>
</dbReference>
<dbReference type="Pfam" id="PF18024">
    <property type="entry name" value="HTH_50"/>
    <property type="match status" value="1"/>
</dbReference>
<dbReference type="Proteomes" id="UP000184476">
    <property type="component" value="Unassembled WGS sequence"/>
</dbReference>
<dbReference type="PROSITE" id="PS50112">
    <property type="entry name" value="PAS"/>
    <property type="match status" value="1"/>
</dbReference>
<dbReference type="Gene3D" id="3.30.450.20">
    <property type="entry name" value="PAS domain"/>
    <property type="match status" value="1"/>
</dbReference>
<evidence type="ECO:0000259" key="9">
    <source>
        <dbReference type="PROSITE" id="PS50113"/>
    </source>
</evidence>
<dbReference type="SMART" id="SM00382">
    <property type="entry name" value="AAA"/>
    <property type="match status" value="1"/>
</dbReference>
<dbReference type="CDD" id="cd00130">
    <property type="entry name" value="PAS"/>
    <property type="match status" value="1"/>
</dbReference>
<dbReference type="PROSITE" id="PS00688">
    <property type="entry name" value="SIGMA54_INTERACT_3"/>
    <property type="match status" value="1"/>
</dbReference>
<protein>
    <recommendedName>
        <fullName evidence="6">HTH-type transcriptional regulatory protein TyrR</fullName>
    </recommendedName>
</protein>
<dbReference type="InterPro" id="IPR035965">
    <property type="entry name" value="PAS-like_dom_sf"/>
</dbReference>
<dbReference type="GO" id="GO:0006355">
    <property type="term" value="P:regulation of DNA-templated transcription"/>
    <property type="evidence" value="ECO:0007669"/>
    <property type="project" value="InterPro"/>
</dbReference>
<evidence type="ECO:0000313" key="10">
    <source>
        <dbReference type="EMBL" id="SHE63551.1"/>
    </source>
</evidence>
<keyword evidence="5" id="KW-0804">Transcription</keyword>
<evidence type="ECO:0000256" key="6">
    <source>
        <dbReference type="ARBA" id="ARBA00029500"/>
    </source>
</evidence>
<dbReference type="InterPro" id="IPR030828">
    <property type="entry name" value="HTH_TyrR"/>
</dbReference>
<dbReference type="RefSeq" id="WP_073153339.1">
    <property type="nucleotide sequence ID" value="NZ_FQVL01000002.1"/>
</dbReference>
<dbReference type="FunFam" id="3.40.50.300:FF:000006">
    <property type="entry name" value="DNA-binding transcriptional regulator NtrC"/>
    <property type="match status" value="1"/>
</dbReference>
<dbReference type="Pfam" id="PF00158">
    <property type="entry name" value="Sigma54_activat"/>
    <property type="match status" value="1"/>
</dbReference>
<dbReference type="InterPro" id="IPR058031">
    <property type="entry name" value="AAA_lid_NorR"/>
</dbReference>
<evidence type="ECO:0000259" key="8">
    <source>
        <dbReference type="PROSITE" id="PS50112"/>
    </source>
</evidence>
<dbReference type="CDD" id="cd00009">
    <property type="entry name" value="AAA"/>
    <property type="match status" value="1"/>
</dbReference>
<sequence>MDELKQLKEQMKELDMIFQLSHDEIFVTDGEGYCVRVNPVCQKHYGLHETDMVGKHVTELVEQGLFNPSSTLKVLKEKKQVTMIQSTSTGIKLHVTSTPVFDESGNLIRVISNSLDITDIVSLQAQIRNLEEMIDHSHFELEKLRYEKKTYGKLVVKSIAMKKVFQMLERIAKVDSTVLLLGESGVGKTEIARWIHQNSRRHKHAFVEINCGAIPPNLFESELFGYEPGSFTGALRAGQQGLLESAHLGTLFLDEIGELPLELQTKILQVIQDKSFLRIGGRERKTVDVRIIAATNRDLERMVQQKQFRQDLYYRLSVVPIRIPSLRDRRDDLIELIYTLLSQVNQQYEMNKVLSSNAMEYLLTYHWPGNVRELQNTIERLAVTSEGNLITLNSSDISLPEQNEKTLELDQLMEEDGLNLREVLESVEKKIIKTYIQKYKSTRKVAALLQTSQSSISRKCLKYGISNQI</sequence>